<name>A0A444W6F3_9FLAO</name>
<feature type="transmembrane region" description="Helical" evidence="1">
    <location>
        <begin position="6"/>
        <end position="27"/>
    </location>
</feature>
<evidence type="ECO:0000313" key="3">
    <source>
        <dbReference type="Proteomes" id="UP000289775"/>
    </source>
</evidence>
<protein>
    <submittedName>
        <fullName evidence="2">Uncharacterized protein</fullName>
    </submittedName>
</protein>
<dbReference type="Proteomes" id="UP000289775">
    <property type="component" value="Unassembled WGS sequence"/>
</dbReference>
<comment type="caution">
    <text evidence="2">The sequence shown here is derived from an EMBL/GenBank/DDBJ whole genome shotgun (WGS) entry which is preliminary data.</text>
</comment>
<dbReference type="AlphaFoldDB" id="A0A444W6F3"/>
<gene>
    <name evidence="2" type="ORF">NU09_3059</name>
</gene>
<sequence length="202" mass="21846">MKTVKIPAILLVVYSAIVSIAFVFLLFSFKTNNSFNEDEISLKRINITDEQGNVRLVISNEERIPPPILDGKEFKRAISPAGIIFYDKKGNECGGLALSGKDNTDIGALVLDYSNMDAIAMRVIDTEGGDYNAGFIINDPSPKGTLGRGNGRIALENDNGSAQLILNDANGKPRLKIAVDDNGNASFNLLDKDGNITKDVLK</sequence>
<reference evidence="2 3" key="1">
    <citation type="submission" date="2014-12" db="EMBL/GenBank/DDBJ databases">
        <title>Genome sequence of Flavobacterium beibuense RSKm HC5.</title>
        <authorList>
            <person name="Kim J.F."/>
            <person name="Song J.Y."/>
            <person name="Kwak M.-J."/>
            <person name="Lee S.-W."/>
        </authorList>
    </citation>
    <scope>NUCLEOTIDE SEQUENCE [LARGE SCALE GENOMIC DNA]</scope>
    <source>
        <strain evidence="2 3">RSKm HC5</strain>
    </source>
</reference>
<evidence type="ECO:0000256" key="1">
    <source>
        <dbReference type="SAM" id="Phobius"/>
    </source>
</evidence>
<dbReference type="OrthoDB" id="1349101at2"/>
<accession>A0A444W6F3</accession>
<keyword evidence="3" id="KW-1185">Reference proteome</keyword>
<keyword evidence="1" id="KW-0472">Membrane</keyword>
<organism evidence="2 3">
    <name type="scientific">Flavobacterium beibuense</name>
    <dbReference type="NCBI Taxonomy" id="657326"/>
    <lineage>
        <taxon>Bacteria</taxon>
        <taxon>Pseudomonadati</taxon>
        <taxon>Bacteroidota</taxon>
        <taxon>Flavobacteriia</taxon>
        <taxon>Flavobacteriales</taxon>
        <taxon>Flavobacteriaceae</taxon>
        <taxon>Flavobacterium</taxon>
    </lineage>
</organism>
<evidence type="ECO:0000313" key="2">
    <source>
        <dbReference type="EMBL" id="RYJ41316.1"/>
    </source>
</evidence>
<keyword evidence="1" id="KW-0812">Transmembrane</keyword>
<proteinExistence type="predicted"/>
<keyword evidence="1" id="KW-1133">Transmembrane helix</keyword>
<dbReference type="RefSeq" id="WP_129752142.1">
    <property type="nucleotide sequence ID" value="NZ_JUIW01000011.1"/>
</dbReference>
<dbReference type="EMBL" id="JUIW01000011">
    <property type="protein sequence ID" value="RYJ41316.1"/>
    <property type="molecule type" value="Genomic_DNA"/>
</dbReference>